<comment type="caution">
    <text evidence="1">The sequence shown here is derived from an EMBL/GenBank/DDBJ whole genome shotgun (WGS) entry which is preliminary data.</text>
</comment>
<dbReference type="AlphaFoldDB" id="A0A5J4UC56"/>
<feature type="non-terminal residue" evidence="1">
    <location>
        <position position="57"/>
    </location>
</feature>
<evidence type="ECO:0000313" key="1">
    <source>
        <dbReference type="EMBL" id="KAA6367185.1"/>
    </source>
</evidence>
<accession>A0A5J4UC56</accession>
<evidence type="ECO:0000313" key="2">
    <source>
        <dbReference type="Proteomes" id="UP000324800"/>
    </source>
</evidence>
<protein>
    <submittedName>
        <fullName evidence="1">Uncharacterized protein</fullName>
    </submittedName>
</protein>
<gene>
    <name evidence="1" type="ORF">EZS28_037287</name>
</gene>
<proteinExistence type="predicted"/>
<reference evidence="1 2" key="1">
    <citation type="submission" date="2019-03" db="EMBL/GenBank/DDBJ databases">
        <title>Single cell metagenomics reveals metabolic interactions within the superorganism composed of flagellate Streblomastix strix and complex community of Bacteroidetes bacteria on its surface.</title>
        <authorList>
            <person name="Treitli S.C."/>
            <person name="Kolisko M."/>
            <person name="Husnik F."/>
            <person name="Keeling P."/>
            <person name="Hampl V."/>
        </authorList>
    </citation>
    <scope>NUCLEOTIDE SEQUENCE [LARGE SCALE GENOMIC DNA]</scope>
    <source>
        <strain evidence="1">ST1C</strain>
    </source>
</reference>
<name>A0A5J4UC56_9EUKA</name>
<organism evidence="1 2">
    <name type="scientific">Streblomastix strix</name>
    <dbReference type="NCBI Taxonomy" id="222440"/>
    <lineage>
        <taxon>Eukaryota</taxon>
        <taxon>Metamonada</taxon>
        <taxon>Preaxostyla</taxon>
        <taxon>Oxymonadida</taxon>
        <taxon>Streblomastigidae</taxon>
        <taxon>Streblomastix</taxon>
    </lineage>
</organism>
<dbReference type="EMBL" id="SNRW01018593">
    <property type="protein sequence ID" value="KAA6367185.1"/>
    <property type="molecule type" value="Genomic_DNA"/>
</dbReference>
<sequence length="57" mass="6612">MQLQWKPPSANITVVVVLLPTLPRLQIVLRDSPVLLRFQRKELRLRAIGDLLNIKIQ</sequence>
<dbReference type="Proteomes" id="UP000324800">
    <property type="component" value="Unassembled WGS sequence"/>
</dbReference>